<dbReference type="Proteomes" id="UP001055247">
    <property type="component" value="Unassembled WGS sequence"/>
</dbReference>
<organism evidence="1 2">
    <name type="scientific">Methylobacterium hispanicum</name>
    <dbReference type="NCBI Taxonomy" id="270350"/>
    <lineage>
        <taxon>Bacteria</taxon>
        <taxon>Pseudomonadati</taxon>
        <taxon>Pseudomonadota</taxon>
        <taxon>Alphaproteobacteria</taxon>
        <taxon>Hyphomicrobiales</taxon>
        <taxon>Methylobacteriaceae</taxon>
        <taxon>Methylobacterium</taxon>
    </lineage>
</organism>
<gene>
    <name evidence="1" type="ORF">BHAOGJBA_4460</name>
</gene>
<accession>A0AAV4ZS72</accession>
<comment type="caution">
    <text evidence="1">The sequence shown here is derived from an EMBL/GenBank/DDBJ whole genome shotgun (WGS) entry which is preliminary data.</text>
</comment>
<evidence type="ECO:0000313" key="2">
    <source>
        <dbReference type="Proteomes" id="UP001055247"/>
    </source>
</evidence>
<dbReference type="AlphaFoldDB" id="A0AAV4ZS72"/>
<keyword evidence="2" id="KW-1185">Reference proteome</keyword>
<proteinExistence type="predicted"/>
<evidence type="ECO:0000313" key="1">
    <source>
        <dbReference type="EMBL" id="GJD90916.1"/>
    </source>
</evidence>
<evidence type="ECO:0008006" key="3">
    <source>
        <dbReference type="Google" id="ProtNLM"/>
    </source>
</evidence>
<reference evidence="1" key="2">
    <citation type="submission" date="2021-08" db="EMBL/GenBank/DDBJ databases">
        <authorList>
            <person name="Tani A."/>
            <person name="Ola A."/>
            <person name="Ogura Y."/>
            <person name="Katsura K."/>
            <person name="Hayashi T."/>
        </authorList>
    </citation>
    <scope>NUCLEOTIDE SEQUENCE</scope>
    <source>
        <strain evidence="1">DSM 16372</strain>
    </source>
</reference>
<name>A0AAV4ZS72_9HYPH</name>
<reference evidence="1" key="1">
    <citation type="journal article" date="2016" name="Front. Microbiol.">
        <title>Genome Sequence of the Piezophilic, Mesophilic Sulfate-Reducing Bacterium Desulfovibrio indicus J2T.</title>
        <authorList>
            <person name="Cao J."/>
            <person name="Maignien L."/>
            <person name="Shao Z."/>
            <person name="Alain K."/>
            <person name="Jebbar M."/>
        </authorList>
    </citation>
    <scope>NUCLEOTIDE SEQUENCE</scope>
    <source>
        <strain evidence="1">DSM 16372</strain>
    </source>
</reference>
<dbReference type="EMBL" id="BPQO01000022">
    <property type="protein sequence ID" value="GJD90916.1"/>
    <property type="molecule type" value="Genomic_DNA"/>
</dbReference>
<dbReference type="RefSeq" id="WP_238231086.1">
    <property type="nucleotide sequence ID" value="NZ_BPQO01000022.1"/>
</dbReference>
<sequence length="247" mass="26918">MTERSSRTTVRYGFRHSETGALVRLSTEVNGPNSYACGETRTALSGNAKDSIFELDDPRQAAIVLATDVPWYNSGPDSPSWGDFEGMGPLVPVRFDTVETFDARYADPVEITRSTAETVLPRTIVVDKLSSSRRAVSVLSRRYFGTLPPDGTDHVEMAAFSVPSTLSCEDLPGAVLMRDGERLPIGTVLDAVEVPEDYPVSDYGSADMPSDRRAILVLFDAWFGRPDPVDYAAWERVPSPAAAGPRP</sequence>
<protein>
    <recommendedName>
        <fullName evidence="3">DUF2169 domain-containing protein</fullName>
    </recommendedName>
</protein>